<dbReference type="CDD" id="cd08977">
    <property type="entry name" value="SusD"/>
    <property type="match status" value="1"/>
</dbReference>
<dbReference type="PROSITE" id="PS51257">
    <property type="entry name" value="PROKAR_LIPOPROTEIN"/>
    <property type="match status" value="1"/>
</dbReference>
<evidence type="ECO:0000256" key="4">
    <source>
        <dbReference type="ARBA" id="ARBA00023136"/>
    </source>
</evidence>
<evidence type="ECO:0000256" key="1">
    <source>
        <dbReference type="ARBA" id="ARBA00004442"/>
    </source>
</evidence>
<evidence type="ECO:0000259" key="6">
    <source>
        <dbReference type="Pfam" id="PF07980"/>
    </source>
</evidence>
<keyword evidence="4" id="KW-0472">Membrane</keyword>
<evidence type="ECO:0000313" key="8">
    <source>
        <dbReference type="EMBL" id="TXE04796.1"/>
    </source>
</evidence>
<dbReference type="Pfam" id="PF14322">
    <property type="entry name" value="SusD-like_3"/>
    <property type="match status" value="1"/>
</dbReference>
<evidence type="ECO:0000256" key="2">
    <source>
        <dbReference type="ARBA" id="ARBA00006275"/>
    </source>
</evidence>
<accession>A0A5C7A9F9</accession>
<dbReference type="Proteomes" id="UP000321935">
    <property type="component" value="Unassembled WGS sequence"/>
</dbReference>
<proteinExistence type="inferred from homology"/>
<dbReference type="OrthoDB" id="621018at2"/>
<dbReference type="AlphaFoldDB" id="A0A5C7A9F9"/>
<keyword evidence="5" id="KW-0998">Cell outer membrane</keyword>
<evidence type="ECO:0000256" key="3">
    <source>
        <dbReference type="ARBA" id="ARBA00022729"/>
    </source>
</evidence>
<dbReference type="Pfam" id="PF07980">
    <property type="entry name" value="SusD_RagB"/>
    <property type="match status" value="1"/>
</dbReference>
<comment type="subcellular location">
    <subcellularLocation>
        <location evidence="1">Cell outer membrane</location>
    </subcellularLocation>
</comment>
<feature type="domain" description="SusD-like N-terminal" evidence="7">
    <location>
        <begin position="22"/>
        <end position="219"/>
    </location>
</feature>
<name>A0A5C7A9F9_9BACT</name>
<dbReference type="Gene3D" id="1.25.40.390">
    <property type="match status" value="1"/>
</dbReference>
<dbReference type="InterPro" id="IPR012944">
    <property type="entry name" value="SusD_RagB_dom"/>
</dbReference>
<protein>
    <submittedName>
        <fullName evidence="8">RagB/SusD family nutrient uptake outer membrane protein</fullName>
    </submittedName>
</protein>
<gene>
    <name evidence="8" type="ORF">ESV85_18850</name>
</gene>
<comment type="caution">
    <text evidence="8">The sequence shown here is derived from an EMBL/GenBank/DDBJ whole genome shotgun (WGS) entry which is preliminary data.</text>
</comment>
<dbReference type="InterPro" id="IPR011990">
    <property type="entry name" value="TPR-like_helical_dom_sf"/>
</dbReference>
<dbReference type="EMBL" id="VORW01000020">
    <property type="protein sequence ID" value="TXE04796.1"/>
    <property type="molecule type" value="Genomic_DNA"/>
</dbReference>
<feature type="domain" description="RagB/SusD" evidence="6">
    <location>
        <begin position="258"/>
        <end position="516"/>
    </location>
</feature>
<evidence type="ECO:0000256" key="5">
    <source>
        <dbReference type="ARBA" id="ARBA00023237"/>
    </source>
</evidence>
<comment type="similarity">
    <text evidence="2">Belongs to the SusD family.</text>
</comment>
<sequence>MKTKYILIIVFSLLLTGCADEFLNVLPEDKITSANFPENEADIKLALNGAYAMIRENSIYNQGLFGFGILDGATPNAYNWGNTPIAKAGNGQLSSGDGDIVTFRWTRCYGIIYRVNYLLSILDLVDLDPNAKALYIGEAHFLRGLAYSLLADSYGGVPLIKGSISAEEARNISRASLEDTWSQVISDYDMAISNLPNEAPERGRATKGSALGLKMRAYLYQNKYAEVLSVINEIEALGKYNLYHSYEGLFQPENENNQEVLFDIQYISGENSQGSFIDQYCGTGTGSFTRGTRYVPTDDLVNAYEMVDGSEINASNPFEGRDPRLEFTIVIPGSYILDHQFPNYTYPGGAYNHPGNRLKHLSTRKYRTQHMSDLPPSGQSYLNNIVMRYADVLLAKAEAIIETNGNIDEAIQIVNRIRTEREDVKISLLPMGMSQVMARERLRKERRIEFALEGLYWSDIRRWDMGEEIYPVEVRDHEGGLIERKFPNGYLKYYDLLPIPVSELSLNDQLVQNPGW</sequence>
<dbReference type="RefSeq" id="WP_146920361.1">
    <property type="nucleotide sequence ID" value="NZ_VORW01000020.1"/>
</dbReference>
<dbReference type="GO" id="GO:0009279">
    <property type="term" value="C:cell outer membrane"/>
    <property type="evidence" value="ECO:0007669"/>
    <property type="project" value="UniProtKB-SubCell"/>
</dbReference>
<evidence type="ECO:0000259" key="7">
    <source>
        <dbReference type="Pfam" id="PF14322"/>
    </source>
</evidence>
<dbReference type="SUPFAM" id="SSF48452">
    <property type="entry name" value="TPR-like"/>
    <property type="match status" value="1"/>
</dbReference>
<evidence type="ECO:0000313" key="9">
    <source>
        <dbReference type="Proteomes" id="UP000321935"/>
    </source>
</evidence>
<keyword evidence="3" id="KW-0732">Signal</keyword>
<dbReference type="InterPro" id="IPR033985">
    <property type="entry name" value="SusD-like_N"/>
</dbReference>
<reference evidence="8 9" key="1">
    <citation type="submission" date="2019-08" db="EMBL/GenBank/DDBJ databases">
        <title>Genomes sequence of Algoriphagus aquimarinus ACAM450.</title>
        <authorList>
            <person name="Bowman J.P."/>
        </authorList>
    </citation>
    <scope>NUCLEOTIDE SEQUENCE [LARGE SCALE GENOMIC DNA]</scope>
    <source>
        <strain evidence="8 9">ACAM 450</strain>
    </source>
</reference>
<organism evidence="8 9">
    <name type="scientific">Algoriphagus aquimarinus</name>
    <dbReference type="NCBI Taxonomy" id="237018"/>
    <lineage>
        <taxon>Bacteria</taxon>
        <taxon>Pseudomonadati</taxon>
        <taxon>Bacteroidota</taxon>
        <taxon>Cytophagia</taxon>
        <taxon>Cytophagales</taxon>
        <taxon>Cyclobacteriaceae</taxon>
        <taxon>Algoriphagus</taxon>
    </lineage>
</organism>